<dbReference type="CDD" id="cd20736">
    <property type="entry name" value="PoNe_Nuclease"/>
    <property type="match status" value="1"/>
</dbReference>
<evidence type="ECO:0000313" key="4">
    <source>
        <dbReference type="Proteomes" id="UP000295726"/>
    </source>
</evidence>
<dbReference type="OrthoDB" id="9802516at2"/>
<dbReference type="RefSeq" id="WP_132383598.1">
    <property type="nucleotide sequence ID" value="NZ_DAIPCY010000096.1"/>
</dbReference>
<organism evidence="3 4">
    <name type="scientific">Muricomes intestini</name>
    <dbReference type="NCBI Taxonomy" id="1796634"/>
    <lineage>
        <taxon>Bacteria</taxon>
        <taxon>Bacillati</taxon>
        <taxon>Bacillota</taxon>
        <taxon>Clostridia</taxon>
        <taxon>Lachnospirales</taxon>
        <taxon>Lachnospiraceae</taxon>
        <taxon>Muricomes</taxon>
    </lineage>
</organism>
<dbReference type="GO" id="GO:0003676">
    <property type="term" value="F:nucleic acid binding"/>
    <property type="evidence" value="ECO:0007669"/>
    <property type="project" value="InterPro"/>
</dbReference>
<name>A0A4R3K025_9FIRM</name>
<dbReference type="PANTHER" id="PTHR34039:SF1">
    <property type="entry name" value="UPF0102 PROTEIN YRAN"/>
    <property type="match status" value="1"/>
</dbReference>
<dbReference type="EMBL" id="SLZZ01000033">
    <property type="protein sequence ID" value="TCS74870.1"/>
    <property type="molecule type" value="Genomic_DNA"/>
</dbReference>
<evidence type="ECO:0000256" key="2">
    <source>
        <dbReference type="HAMAP-Rule" id="MF_00048"/>
    </source>
</evidence>
<keyword evidence="3" id="KW-0378">Hydrolase</keyword>
<dbReference type="NCBIfam" id="NF009150">
    <property type="entry name" value="PRK12497.1-3"/>
    <property type="match status" value="1"/>
</dbReference>
<dbReference type="HAMAP" id="MF_00048">
    <property type="entry name" value="UPF0102"/>
    <property type="match status" value="1"/>
</dbReference>
<dbReference type="Pfam" id="PF02021">
    <property type="entry name" value="UPF0102"/>
    <property type="match status" value="1"/>
</dbReference>
<dbReference type="InterPro" id="IPR011856">
    <property type="entry name" value="tRNA_endonuc-like_dom_sf"/>
</dbReference>
<dbReference type="SUPFAM" id="SSF52980">
    <property type="entry name" value="Restriction endonuclease-like"/>
    <property type="match status" value="1"/>
</dbReference>
<sequence length="119" mass="13844">MEEKKQNNRKVGSDYEQAVGYYLEQQGYVILQFNYRCRQGEIDIIARDGPYLVFCEVKYRQDKKKGSPLEAVDMKKQRTLYKCASYYLAVRGISDSPCRFDVIGIEGEKIIHIKNAFQG</sequence>
<comment type="caution">
    <text evidence="3">The sequence shown here is derived from an EMBL/GenBank/DDBJ whole genome shotgun (WGS) entry which is preliminary data.</text>
</comment>
<keyword evidence="3" id="KW-0255">Endonuclease</keyword>
<dbReference type="Gene3D" id="3.40.1350.10">
    <property type="match status" value="1"/>
</dbReference>
<gene>
    <name evidence="3" type="ORF">EDD59_13326</name>
</gene>
<dbReference type="AlphaFoldDB" id="A0A4R3K025"/>
<accession>A0A4R3K025</accession>
<protein>
    <recommendedName>
        <fullName evidence="2">UPF0102 protein EDD59_13326</fullName>
    </recommendedName>
</protein>
<dbReference type="InterPro" id="IPR003509">
    <property type="entry name" value="UPF0102_YraN-like"/>
</dbReference>
<keyword evidence="4" id="KW-1185">Reference proteome</keyword>
<evidence type="ECO:0000313" key="3">
    <source>
        <dbReference type="EMBL" id="TCS74870.1"/>
    </source>
</evidence>
<evidence type="ECO:0000256" key="1">
    <source>
        <dbReference type="ARBA" id="ARBA00006738"/>
    </source>
</evidence>
<dbReference type="Proteomes" id="UP000295726">
    <property type="component" value="Unassembled WGS sequence"/>
</dbReference>
<reference evidence="3 4" key="1">
    <citation type="submission" date="2019-03" db="EMBL/GenBank/DDBJ databases">
        <title>Genomic Encyclopedia of Type Strains, Phase IV (KMG-IV): sequencing the most valuable type-strain genomes for metagenomic binning, comparative biology and taxonomic classification.</title>
        <authorList>
            <person name="Goeker M."/>
        </authorList>
    </citation>
    <scope>NUCLEOTIDE SEQUENCE [LARGE SCALE GENOMIC DNA]</scope>
    <source>
        <strain evidence="3 4">DSM 29489</strain>
    </source>
</reference>
<proteinExistence type="inferred from homology"/>
<keyword evidence="3" id="KW-0540">Nuclease</keyword>
<dbReference type="GO" id="GO:0004519">
    <property type="term" value="F:endonuclease activity"/>
    <property type="evidence" value="ECO:0007669"/>
    <property type="project" value="UniProtKB-KW"/>
</dbReference>
<comment type="similarity">
    <text evidence="1 2">Belongs to the UPF0102 family.</text>
</comment>
<dbReference type="PANTHER" id="PTHR34039">
    <property type="entry name" value="UPF0102 PROTEIN YRAN"/>
    <property type="match status" value="1"/>
</dbReference>
<dbReference type="InterPro" id="IPR011335">
    <property type="entry name" value="Restrct_endonuc-II-like"/>
</dbReference>
<dbReference type="NCBIfam" id="TIGR00252">
    <property type="entry name" value="YraN family protein"/>
    <property type="match status" value="1"/>
</dbReference>